<evidence type="ECO:0000313" key="2">
    <source>
        <dbReference type="Proteomes" id="UP000269221"/>
    </source>
</evidence>
<evidence type="ECO:0008006" key="3">
    <source>
        <dbReference type="Google" id="ProtNLM"/>
    </source>
</evidence>
<dbReference type="AlphaFoldDB" id="A0A3M0KI67"/>
<proteinExistence type="predicted"/>
<sequence>MSKWKEVTHGIPQGLVLKPALFKVFVNNMDSGIQCSLGKFANGMELCGVVIRLEGRDGIGRNLDRFERLRKTGFELLVLPSLVSPQEESAVYCMSKNPVMD</sequence>
<dbReference type="EMBL" id="QRBI01000106">
    <property type="protein sequence ID" value="RMC12922.1"/>
    <property type="molecule type" value="Genomic_DNA"/>
</dbReference>
<name>A0A3M0KI67_HIRRU</name>
<accession>A0A3M0KI67</accession>
<organism evidence="1 2">
    <name type="scientific">Hirundo rustica rustica</name>
    <dbReference type="NCBI Taxonomy" id="333673"/>
    <lineage>
        <taxon>Eukaryota</taxon>
        <taxon>Metazoa</taxon>
        <taxon>Chordata</taxon>
        <taxon>Craniata</taxon>
        <taxon>Vertebrata</taxon>
        <taxon>Euteleostomi</taxon>
        <taxon>Archelosauria</taxon>
        <taxon>Archosauria</taxon>
        <taxon>Dinosauria</taxon>
        <taxon>Saurischia</taxon>
        <taxon>Theropoda</taxon>
        <taxon>Coelurosauria</taxon>
        <taxon>Aves</taxon>
        <taxon>Neognathae</taxon>
        <taxon>Neoaves</taxon>
        <taxon>Telluraves</taxon>
        <taxon>Australaves</taxon>
        <taxon>Passeriformes</taxon>
        <taxon>Sylvioidea</taxon>
        <taxon>Hirundinidae</taxon>
        <taxon>Hirundo</taxon>
    </lineage>
</organism>
<gene>
    <name evidence="1" type="ORF">DUI87_10449</name>
</gene>
<protein>
    <recommendedName>
        <fullName evidence="3">Reverse transcriptase domain-containing protein</fullName>
    </recommendedName>
</protein>
<comment type="caution">
    <text evidence="1">The sequence shown here is derived from an EMBL/GenBank/DDBJ whole genome shotgun (WGS) entry which is preliminary data.</text>
</comment>
<reference evidence="1 2" key="1">
    <citation type="submission" date="2018-07" db="EMBL/GenBank/DDBJ databases">
        <title>A high quality draft genome assembly of the barn swallow (H. rustica rustica).</title>
        <authorList>
            <person name="Formenti G."/>
            <person name="Chiara M."/>
            <person name="Poveda L."/>
            <person name="Francoijs K.-J."/>
            <person name="Bonisoli-Alquati A."/>
            <person name="Canova L."/>
            <person name="Gianfranceschi L."/>
            <person name="Horner D.S."/>
            <person name="Saino N."/>
        </authorList>
    </citation>
    <scope>NUCLEOTIDE SEQUENCE [LARGE SCALE GENOMIC DNA]</scope>
    <source>
        <strain evidence="1">Chelidonia</strain>
        <tissue evidence="1">Blood</tissue>
    </source>
</reference>
<evidence type="ECO:0000313" key="1">
    <source>
        <dbReference type="EMBL" id="RMC12922.1"/>
    </source>
</evidence>
<keyword evidence="2" id="KW-1185">Reference proteome</keyword>
<dbReference type="OrthoDB" id="416454at2759"/>
<dbReference type="Proteomes" id="UP000269221">
    <property type="component" value="Unassembled WGS sequence"/>
</dbReference>